<keyword evidence="11" id="KW-1185">Reference proteome</keyword>
<evidence type="ECO:0000256" key="9">
    <source>
        <dbReference type="SAM" id="Phobius"/>
    </source>
</evidence>
<comment type="caution">
    <text evidence="10">The sequence shown here is derived from an EMBL/GenBank/DDBJ whole genome shotgun (WGS) entry which is preliminary data.</text>
</comment>
<comment type="subcellular location">
    <subcellularLocation>
        <location evidence="1">Cell inner membrane</location>
        <topology evidence="1">Multi-pass membrane protein</topology>
    </subcellularLocation>
</comment>
<gene>
    <name evidence="10" type="ORF">J2T57_002427</name>
</gene>
<feature type="transmembrane region" description="Helical" evidence="9">
    <location>
        <begin position="296"/>
        <end position="316"/>
    </location>
</feature>
<keyword evidence="3" id="KW-1003">Cell membrane</keyword>
<sequence>MSNTVLVAWGGFVIGLLFGGFGQRTGFCLMRGLKHAWVDGDGRMLRSFAFAMAVAILASHALEALGYISLRDSIYMQRTFSWPLYLLGGALFGYGMVLCNGCGARALVLLGSGNLRSLLVLFCIGIAGHMTLTGVLANLRVTLSGMTSTTLPMPRASLVGVVESVGLGGSLALWIPALLVSIALLVFCFSHEAFRRSSRHLIGGAVVGSLVAAGWFVTGHLGYDDFDPVSLVSLTFIAPIGDTIQYLMLSTGLSLRFGVTVVAGIVLGALAMALLTRSFELQGFPTPQRMVRYITGGFMMGIGGALALGCSIGQGLTGMSTLAIGSMVALSGILLGAWIALKSPLRAPAL</sequence>
<keyword evidence="2" id="KW-0813">Transport</keyword>
<keyword evidence="6 9" id="KW-1133">Transmembrane helix</keyword>
<dbReference type="GO" id="GO:0005886">
    <property type="term" value="C:plasma membrane"/>
    <property type="evidence" value="ECO:0007669"/>
    <property type="project" value="UniProtKB-SubCell"/>
</dbReference>
<evidence type="ECO:0000256" key="5">
    <source>
        <dbReference type="ARBA" id="ARBA00022692"/>
    </source>
</evidence>
<evidence type="ECO:0000256" key="2">
    <source>
        <dbReference type="ARBA" id="ARBA00022448"/>
    </source>
</evidence>
<dbReference type="PANTHER" id="PTHR30574">
    <property type="entry name" value="INNER MEMBRANE PROTEIN YEDE"/>
    <property type="match status" value="1"/>
</dbReference>
<keyword evidence="5 9" id="KW-0812">Transmembrane</keyword>
<evidence type="ECO:0000256" key="1">
    <source>
        <dbReference type="ARBA" id="ARBA00004429"/>
    </source>
</evidence>
<name>A0AAE3G436_9GAMM</name>
<dbReference type="Proteomes" id="UP001205843">
    <property type="component" value="Unassembled WGS sequence"/>
</dbReference>
<feature type="transmembrane region" description="Helical" evidence="9">
    <location>
        <begin position="322"/>
        <end position="341"/>
    </location>
</feature>
<feature type="transmembrane region" description="Helical" evidence="9">
    <location>
        <begin position="118"/>
        <end position="139"/>
    </location>
</feature>
<keyword evidence="4" id="KW-0997">Cell inner membrane</keyword>
<evidence type="ECO:0000256" key="7">
    <source>
        <dbReference type="ARBA" id="ARBA00023136"/>
    </source>
</evidence>
<feature type="transmembrane region" description="Helical" evidence="9">
    <location>
        <begin position="171"/>
        <end position="189"/>
    </location>
</feature>
<dbReference type="AlphaFoldDB" id="A0AAE3G436"/>
<comment type="similarity">
    <text evidence="8">Belongs to the TsuA/YedE (TC 9.B.102) family.</text>
</comment>
<dbReference type="PANTHER" id="PTHR30574:SF1">
    <property type="entry name" value="SULPHUR TRANSPORT DOMAIN-CONTAINING PROTEIN"/>
    <property type="match status" value="1"/>
</dbReference>
<accession>A0AAE3G436</accession>
<evidence type="ECO:0000256" key="8">
    <source>
        <dbReference type="ARBA" id="ARBA00035655"/>
    </source>
</evidence>
<reference evidence="10" key="1">
    <citation type="submission" date="2022-03" db="EMBL/GenBank/DDBJ databases">
        <title>Genomic Encyclopedia of Type Strains, Phase III (KMG-III): the genomes of soil and plant-associated and newly described type strains.</title>
        <authorList>
            <person name="Whitman W."/>
        </authorList>
    </citation>
    <scope>NUCLEOTIDE SEQUENCE</scope>
    <source>
        <strain evidence="10">ANL 6-2</strain>
    </source>
</reference>
<protein>
    <submittedName>
        <fullName evidence="10">Membrane protein YedE/YeeE</fullName>
    </submittedName>
</protein>
<feature type="transmembrane region" description="Helical" evidence="9">
    <location>
        <begin position="255"/>
        <end position="275"/>
    </location>
</feature>
<feature type="transmembrane region" description="Helical" evidence="9">
    <location>
        <begin position="201"/>
        <end position="223"/>
    </location>
</feature>
<dbReference type="Pfam" id="PF04143">
    <property type="entry name" value="Sulf_transp"/>
    <property type="match status" value="1"/>
</dbReference>
<evidence type="ECO:0000256" key="6">
    <source>
        <dbReference type="ARBA" id="ARBA00022989"/>
    </source>
</evidence>
<proteinExistence type="inferred from homology"/>
<dbReference type="RefSeq" id="WP_253478487.1">
    <property type="nucleotide sequence ID" value="NZ_JALJXV010000005.1"/>
</dbReference>
<evidence type="ECO:0000313" key="10">
    <source>
        <dbReference type="EMBL" id="MCP1675279.1"/>
    </source>
</evidence>
<organism evidence="10 11">
    <name type="scientific">Natronocella acetinitrilica</name>
    <dbReference type="NCBI Taxonomy" id="414046"/>
    <lineage>
        <taxon>Bacteria</taxon>
        <taxon>Pseudomonadati</taxon>
        <taxon>Pseudomonadota</taxon>
        <taxon>Gammaproteobacteria</taxon>
        <taxon>Chromatiales</taxon>
        <taxon>Ectothiorhodospiraceae</taxon>
        <taxon>Natronocella</taxon>
    </lineage>
</organism>
<feature type="transmembrane region" description="Helical" evidence="9">
    <location>
        <begin position="82"/>
        <end position="106"/>
    </location>
</feature>
<dbReference type="InterPro" id="IPR007272">
    <property type="entry name" value="Sulf_transp_TsuA/YedE"/>
</dbReference>
<feature type="transmembrane region" description="Helical" evidence="9">
    <location>
        <begin position="6"/>
        <end position="27"/>
    </location>
</feature>
<dbReference type="EMBL" id="JALJXV010000005">
    <property type="protein sequence ID" value="MCP1675279.1"/>
    <property type="molecule type" value="Genomic_DNA"/>
</dbReference>
<evidence type="ECO:0000256" key="3">
    <source>
        <dbReference type="ARBA" id="ARBA00022475"/>
    </source>
</evidence>
<evidence type="ECO:0000313" key="11">
    <source>
        <dbReference type="Proteomes" id="UP001205843"/>
    </source>
</evidence>
<evidence type="ECO:0000256" key="4">
    <source>
        <dbReference type="ARBA" id="ARBA00022519"/>
    </source>
</evidence>
<keyword evidence="7 9" id="KW-0472">Membrane</keyword>
<feature type="transmembrane region" description="Helical" evidence="9">
    <location>
        <begin position="48"/>
        <end position="70"/>
    </location>
</feature>